<reference evidence="1 2" key="1">
    <citation type="submission" date="2013-03" db="EMBL/GenBank/DDBJ databases">
        <title>The Genome Sequence of Exophiala aquamarina CBS 119918.</title>
        <authorList>
            <consortium name="The Broad Institute Genomics Platform"/>
            <person name="Cuomo C."/>
            <person name="de Hoog S."/>
            <person name="Gorbushina A."/>
            <person name="Walker B."/>
            <person name="Young S.K."/>
            <person name="Zeng Q."/>
            <person name="Gargeya S."/>
            <person name="Fitzgerald M."/>
            <person name="Haas B."/>
            <person name="Abouelleil A."/>
            <person name="Allen A.W."/>
            <person name="Alvarado L."/>
            <person name="Arachchi H.M."/>
            <person name="Berlin A.M."/>
            <person name="Chapman S.B."/>
            <person name="Gainer-Dewar J."/>
            <person name="Goldberg J."/>
            <person name="Griggs A."/>
            <person name="Gujja S."/>
            <person name="Hansen M."/>
            <person name="Howarth C."/>
            <person name="Imamovic A."/>
            <person name="Ireland A."/>
            <person name="Larimer J."/>
            <person name="McCowan C."/>
            <person name="Murphy C."/>
            <person name="Pearson M."/>
            <person name="Poon T.W."/>
            <person name="Priest M."/>
            <person name="Roberts A."/>
            <person name="Saif S."/>
            <person name="Shea T."/>
            <person name="Sisk P."/>
            <person name="Sykes S."/>
            <person name="Wortman J."/>
            <person name="Nusbaum C."/>
            <person name="Birren B."/>
        </authorList>
    </citation>
    <scope>NUCLEOTIDE SEQUENCE [LARGE SCALE GENOMIC DNA]</scope>
    <source>
        <strain evidence="1 2">CBS 119918</strain>
    </source>
</reference>
<dbReference type="EMBL" id="AMGV01000007">
    <property type="protein sequence ID" value="KEF55479.1"/>
    <property type="molecule type" value="Genomic_DNA"/>
</dbReference>
<evidence type="ECO:0000313" key="1">
    <source>
        <dbReference type="EMBL" id="KEF55479.1"/>
    </source>
</evidence>
<evidence type="ECO:0000313" key="2">
    <source>
        <dbReference type="Proteomes" id="UP000027920"/>
    </source>
</evidence>
<evidence type="ECO:0008006" key="3">
    <source>
        <dbReference type="Google" id="ProtNLM"/>
    </source>
</evidence>
<name>A0A072P5V2_9EURO</name>
<dbReference type="InterPro" id="IPR032466">
    <property type="entry name" value="Metal_Hydrolase"/>
</dbReference>
<dbReference type="VEuPathDB" id="FungiDB:A1O9_08229"/>
<organism evidence="1 2">
    <name type="scientific">Exophiala aquamarina CBS 119918</name>
    <dbReference type="NCBI Taxonomy" id="1182545"/>
    <lineage>
        <taxon>Eukaryota</taxon>
        <taxon>Fungi</taxon>
        <taxon>Dikarya</taxon>
        <taxon>Ascomycota</taxon>
        <taxon>Pezizomycotina</taxon>
        <taxon>Eurotiomycetes</taxon>
        <taxon>Chaetothyriomycetidae</taxon>
        <taxon>Chaetothyriales</taxon>
        <taxon>Herpotrichiellaceae</taxon>
        <taxon>Exophiala</taxon>
    </lineage>
</organism>
<dbReference type="SUPFAM" id="SSF51556">
    <property type="entry name" value="Metallo-dependent hydrolases"/>
    <property type="match status" value="1"/>
</dbReference>
<accession>A0A072P5V2</accession>
<dbReference type="HOGENOM" id="CLU_2210034_0_0_1"/>
<dbReference type="OrthoDB" id="2832284at2759"/>
<dbReference type="Gene3D" id="3.20.20.140">
    <property type="entry name" value="Metal-dependent hydrolases"/>
    <property type="match status" value="1"/>
</dbReference>
<proteinExistence type="predicted"/>
<sequence>MSSPLSILSEKYHSDLFGQTGGASPRKLSFKSILSTSAAQSRTLFMQVILLRFPDIKFLFSHNGGALPFLADRIGAQHIDEMIAKNNDGLRLRDIASTRNLYLDTSI</sequence>
<dbReference type="AlphaFoldDB" id="A0A072P5V2"/>
<gene>
    <name evidence="1" type="ORF">A1O9_08229</name>
</gene>
<keyword evidence="2" id="KW-1185">Reference proteome</keyword>
<dbReference type="Proteomes" id="UP000027920">
    <property type="component" value="Unassembled WGS sequence"/>
</dbReference>
<protein>
    <recommendedName>
        <fullName evidence="3">Amidohydrolase-related domain-containing protein</fullName>
    </recommendedName>
</protein>
<dbReference type="GeneID" id="25283142"/>
<dbReference type="RefSeq" id="XP_013258069.1">
    <property type="nucleotide sequence ID" value="XM_013402615.1"/>
</dbReference>
<comment type="caution">
    <text evidence="1">The sequence shown here is derived from an EMBL/GenBank/DDBJ whole genome shotgun (WGS) entry which is preliminary data.</text>
</comment>